<name>A0A7S7NNX3_PALFE</name>
<dbReference type="NCBIfam" id="TIGR03437">
    <property type="entry name" value="Soli_cterm"/>
    <property type="match status" value="1"/>
</dbReference>
<evidence type="ECO:0000313" key="1">
    <source>
        <dbReference type="EMBL" id="QOY87034.1"/>
    </source>
</evidence>
<evidence type="ECO:0008006" key="3">
    <source>
        <dbReference type="Google" id="ProtNLM"/>
    </source>
</evidence>
<sequence>MGPISTASAADAPAQMVEAYNIGDGQLALQVSSNAPWLSGYLGEAANCTLRAGLCTPINIALSTASLAKGRYTGLLTVADPNAVDAPQTISVTVQVGGSVPDSIDFHVAPGGSQEYVIQANNLLGIIPSTETGGSWLSLLSEGGGSFRFNFNYRILARHLEGMADGQYAGKLNVFNSVVNEENKQVPVTLTVTSGPILVVPERLMPRLAAGGPAMTGLLALGNRGGGDLQASSVTWTTATGGDWLAAELVSDGRAVAYAVNQAGLEPGLYNGVLEITSNASKSVQQIPITLDVMAAESPMVAPASVLDITTLEAGAALAPGSLARLQGTQLSAQPKAINEGVPLPDTLGGVRVLINGLPSALFSVAQDEILFQLPYGIEAGEALLQVERDGQLGNQVELTIIPQAPRVELAGSGTYAKAMFDDGSLALPSSLGGRPAMAGETLNVAVTGLGRTEPGTATGQAPDPANLVAAPVRVSFGSNLFSEGVVTDAVSAGLIPGLPGHYKVKVTVPEGVTPGDSVNLIVFAGGVASNKVQIAIQ</sequence>
<keyword evidence="2" id="KW-1185">Reference proteome</keyword>
<gene>
    <name evidence="1" type="ORF">IRI77_30345</name>
</gene>
<dbReference type="KEGG" id="pfer:IRI77_30345"/>
<evidence type="ECO:0000313" key="2">
    <source>
        <dbReference type="Proteomes" id="UP000593892"/>
    </source>
</evidence>
<protein>
    <recommendedName>
        <fullName evidence="3">BACON domain-containing protein</fullName>
    </recommendedName>
</protein>
<proteinExistence type="predicted"/>
<dbReference type="EMBL" id="CP063849">
    <property type="protein sequence ID" value="QOY87034.1"/>
    <property type="molecule type" value="Genomic_DNA"/>
</dbReference>
<accession>A0A7S7NNX3</accession>
<dbReference type="InterPro" id="IPR017803">
    <property type="entry name" value="CHP03437_C"/>
</dbReference>
<dbReference type="AlphaFoldDB" id="A0A7S7NNX3"/>
<dbReference type="Proteomes" id="UP000593892">
    <property type="component" value="Chromosome"/>
</dbReference>
<reference evidence="1 2" key="1">
    <citation type="submission" date="2020-10" db="EMBL/GenBank/DDBJ databases">
        <title>Complete genome sequence of Paludibaculum fermentans P105T, a facultatively anaerobic acidobacterium capable of dissimilatory Fe(III) reduction.</title>
        <authorList>
            <person name="Dedysh S.N."/>
            <person name="Beletsky A.V."/>
            <person name="Kulichevskaya I.S."/>
            <person name="Mardanov A.V."/>
            <person name="Ravin N.V."/>
        </authorList>
    </citation>
    <scope>NUCLEOTIDE SEQUENCE [LARGE SCALE GENOMIC DNA]</scope>
    <source>
        <strain evidence="1 2">P105</strain>
    </source>
</reference>
<dbReference type="RefSeq" id="WP_194448703.1">
    <property type="nucleotide sequence ID" value="NZ_CP063849.1"/>
</dbReference>
<organism evidence="1 2">
    <name type="scientific">Paludibaculum fermentans</name>
    <dbReference type="NCBI Taxonomy" id="1473598"/>
    <lineage>
        <taxon>Bacteria</taxon>
        <taxon>Pseudomonadati</taxon>
        <taxon>Acidobacteriota</taxon>
        <taxon>Terriglobia</taxon>
        <taxon>Bryobacterales</taxon>
        <taxon>Bryobacteraceae</taxon>
        <taxon>Paludibaculum</taxon>
    </lineage>
</organism>